<proteinExistence type="predicted"/>
<dbReference type="AlphaFoldDB" id="A0A2P2JJL2"/>
<evidence type="ECO:0000313" key="2">
    <source>
        <dbReference type="EMBL" id="MBW93660.1"/>
    </source>
</evidence>
<name>A0A2P2JJL2_RHIMU</name>
<feature type="region of interest" description="Disordered" evidence="1">
    <location>
        <begin position="1"/>
        <end position="45"/>
    </location>
</feature>
<organism evidence="2">
    <name type="scientific">Rhizophora mucronata</name>
    <name type="common">Asiatic mangrove</name>
    <dbReference type="NCBI Taxonomy" id="61149"/>
    <lineage>
        <taxon>Eukaryota</taxon>
        <taxon>Viridiplantae</taxon>
        <taxon>Streptophyta</taxon>
        <taxon>Embryophyta</taxon>
        <taxon>Tracheophyta</taxon>
        <taxon>Spermatophyta</taxon>
        <taxon>Magnoliopsida</taxon>
        <taxon>eudicotyledons</taxon>
        <taxon>Gunneridae</taxon>
        <taxon>Pentapetalae</taxon>
        <taxon>rosids</taxon>
        <taxon>fabids</taxon>
        <taxon>Malpighiales</taxon>
        <taxon>Rhizophoraceae</taxon>
        <taxon>Rhizophora</taxon>
    </lineage>
</organism>
<evidence type="ECO:0000256" key="1">
    <source>
        <dbReference type="SAM" id="MobiDB-lite"/>
    </source>
</evidence>
<sequence>MDRISSISASRFSAQTDRIIMGRDGGGLSTSDMGQDQTESDRISF</sequence>
<feature type="compositionally biased region" description="Low complexity" evidence="1">
    <location>
        <begin position="1"/>
        <end position="14"/>
    </location>
</feature>
<protein>
    <submittedName>
        <fullName evidence="2">Uncharacterized protein</fullName>
    </submittedName>
</protein>
<accession>A0A2P2JJL2</accession>
<reference evidence="2" key="1">
    <citation type="submission" date="2018-02" db="EMBL/GenBank/DDBJ databases">
        <title>Rhizophora mucronata_Transcriptome.</title>
        <authorList>
            <person name="Meera S.P."/>
            <person name="Sreeshan A."/>
            <person name="Augustine A."/>
        </authorList>
    </citation>
    <scope>NUCLEOTIDE SEQUENCE</scope>
    <source>
        <tissue evidence="2">Leaf</tissue>
    </source>
</reference>
<dbReference type="EMBL" id="GGEC01013177">
    <property type="protein sequence ID" value="MBW93660.1"/>
    <property type="molecule type" value="Transcribed_RNA"/>
</dbReference>